<comment type="similarity">
    <text evidence="2">Belongs to the terpene synthase family.</text>
</comment>
<dbReference type="InterPro" id="IPR034686">
    <property type="entry name" value="Terpene_cyclase-like_2"/>
</dbReference>
<reference evidence="3 4" key="1">
    <citation type="submission" date="2020-08" db="EMBL/GenBank/DDBJ databases">
        <title>Genomic Encyclopedia of Type Strains, Phase III (KMG-III): the genomes of soil and plant-associated and newly described type strains.</title>
        <authorList>
            <person name="Whitman W."/>
        </authorList>
    </citation>
    <scope>NUCLEOTIDE SEQUENCE [LARGE SCALE GENOMIC DNA]</scope>
    <source>
        <strain evidence="3 4">CECT 3146</strain>
    </source>
</reference>
<dbReference type="PANTHER" id="PTHR35201:SF4">
    <property type="entry name" value="BETA-PINACENE SYNTHASE-RELATED"/>
    <property type="match status" value="1"/>
</dbReference>
<gene>
    <name evidence="3" type="ORF">FHS40_008848</name>
</gene>
<dbReference type="SUPFAM" id="SSF48576">
    <property type="entry name" value="Terpenoid synthases"/>
    <property type="match status" value="1"/>
</dbReference>
<dbReference type="SFLD" id="SFLDG01020">
    <property type="entry name" value="Terpene_Cyclase_Like_2"/>
    <property type="match status" value="1"/>
</dbReference>
<keyword evidence="2" id="KW-0460">Magnesium</keyword>
<dbReference type="InterPro" id="IPR008949">
    <property type="entry name" value="Isoprenoid_synthase_dom_sf"/>
</dbReference>
<dbReference type="RefSeq" id="WP_184926712.1">
    <property type="nucleotide sequence ID" value="NZ_BMSQ01000042.1"/>
</dbReference>
<dbReference type="Gene3D" id="1.10.600.10">
    <property type="entry name" value="Farnesyl Diphosphate Synthase"/>
    <property type="match status" value="1"/>
</dbReference>
<dbReference type="EMBL" id="JACHJD010000036">
    <property type="protein sequence ID" value="MBB5109718.1"/>
    <property type="molecule type" value="Genomic_DNA"/>
</dbReference>
<dbReference type="GO" id="GO:0010333">
    <property type="term" value="F:terpene synthase activity"/>
    <property type="evidence" value="ECO:0007669"/>
    <property type="project" value="InterPro"/>
</dbReference>
<organism evidence="3 4">
    <name type="scientific">Streptomyces spectabilis</name>
    <dbReference type="NCBI Taxonomy" id="68270"/>
    <lineage>
        <taxon>Bacteria</taxon>
        <taxon>Bacillati</taxon>
        <taxon>Actinomycetota</taxon>
        <taxon>Actinomycetes</taxon>
        <taxon>Kitasatosporales</taxon>
        <taxon>Streptomycetaceae</taxon>
        <taxon>Streptomyces</taxon>
    </lineage>
</organism>
<keyword evidence="1 2" id="KW-0456">Lyase</keyword>
<keyword evidence="2" id="KW-0479">Metal-binding</keyword>
<proteinExistence type="inferred from homology"/>
<comment type="cofactor">
    <cofactor evidence="2">
        <name>Mg(2+)</name>
        <dbReference type="ChEBI" id="CHEBI:18420"/>
    </cofactor>
</comment>
<dbReference type="EC" id="4.2.3.-" evidence="2"/>
<dbReference type="Pfam" id="PF19086">
    <property type="entry name" value="Terpene_syn_C_2"/>
    <property type="match status" value="1"/>
</dbReference>
<dbReference type="AlphaFoldDB" id="A0A7W8B6Z3"/>
<name>A0A7W8B6Z3_STRST</name>
<evidence type="ECO:0000313" key="3">
    <source>
        <dbReference type="EMBL" id="MBB5109718.1"/>
    </source>
</evidence>
<dbReference type="GO" id="GO:0046872">
    <property type="term" value="F:metal ion binding"/>
    <property type="evidence" value="ECO:0007669"/>
    <property type="project" value="UniProtKB-KW"/>
</dbReference>
<dbReference type="Proteomes" id="UP000549009">
    <property type="component" value="Unassembled WGS sequence"/>
</dbReference>
<dbReference type="PANTHER" id="PTHR35201">
    <property type="entry name" value="TERPENE SYNTHASE"/>
    <property type="match status" value="1"/>
</dbReference>
<keyword evidence="4" id="KW-1185">Reference proteome</keyword>
<dbReference type="SFLD" id="SFLDS00005">
    <property type="entry name" value="Isoprenoid_Synthase_Type_I"/>
    <property type="match status" value="1"/>
</dbReference>
<accession>A0A7W8B6Z3</accession>
<protein>
    <recommendedName>
        <fullName evidence="2">Terpene synthase</fullName>
        <ecNumber evidence="2">4.2.3.-</ecNumber>
    </recommendedName>
</protein>
<evidence type="ECO:0000313" key="4">
    <source>
        <dbReference type="Proteomes" id="UP000549009"/>
    </source>
</evidence>
<comment type="caution">
    <text evidence="3">The sequence shown here is derived from an EMBL/GenBank/DDBJ whole genome shotgun (WGS) entry which is preliminary data.</text>
</comment>
<sequence length="327" mass="36574">MAARAHRSRTSNQTCTPEIHRALPFQAGLNPAVHDVAEANFAWARRTGLLQKAGDTARLWACAPEMAAARMFPTAALSDLTLAAAFLTWLFFLDDQIDSPGRDNHAPLIAVAQALELPRTPPSDEPLANTFADLYQWIKALGGSQLWRQRFVDHLKQVVRAFGSEARQRARSAPPSEDAYVHQRRTTSCAWVFADLTELLMHAELPGELWRSRHYQELIECSADIAAWDNDVLSLNREITLAEVNNLVLVLATARNVSIDEARRLVIQRLHRRIGDYLPAEHACLSLAEATGAPCEVVWAFRHTLGGIVTWNHTDTRRFVSSWEDAS</sequence>
<evidence type="ECO:0000256" key="1">
    <source>
        <dbReference type="ARBA" id="ARBA00023239"/>
    </source>
</evidence>
<evidence type="ECO:0000256" key="2">
    <source>
        <dbReference type="RuleBase" id="RU366034"/>
    </source>
</evidence>